<evidence type="ECO:0000313" key="1">
    <source>
        <dbReference type="EMBL" id="SEJ22158.1"/>
    </source>
</evidence>
<evidence type="ECO:0000313" key="2">
    <source>
        <dbReference type="Proteomes" id="UP000183529"/>
    </source>
</evidence>
<name>A0A1A5XBU1_9BURK</name>
<comment type="caution">
    <text evidence="1">The sequence shown here is derived from an EMBL/GenBank/DDBJ whole genome shotgun (WGS) entry which is preliminary data.</text>
</comment>
<protein>
    <submittedName>
        <fullName evidence="1">Uncharacterized protein</fullName>
    </submittedName>
</protein>
<dbReference type="RefSeq" id="WP_065060901.1">
    <property type="nucleotide sequence ID" value="NZ_CADFGN010000001.1"/>
</dbReference>
<gene>
    <name evidence="1" type="ORF">SAMN05216550_103212</name>
</gene>
<dbReference type="InterPro" id="IPR046613">
    <property type="entry name" value="DUF6726"/>
</dbReference>
<dbReference type="Pfam" id="PF20487">
    <property type="entry name" value="DUF6726"/>
    <property type="match status" value="1"/>
</dbReference>
<dbReference type="AlphaFoldDB" id="A0A1A5XBU1"/>
<reference evidence="1 2" key="1">
    <citation type="submission" date="2016-10" db="EMBL/GenBank/DDBJ databases">
        <authorList>
            <person name="Varghese N."/>
            <person name="Submissions S."/>
        </authorList>
    </citation>
    <scope>NUCLEOTIDE SEQUENCE [LARGE SCALE GENOMIC DNA]</scope>
    <source>
        <strain evidence="1 2">LMG 22274</strain>
    </source>
</reference>
<organism evidence="1 2">
    <name type="scientific">Paraburkholderia tropica</name>
    <dbReference type="NCBI Taxonomy" id="92647"/>
    <lineage>
        <taxon>Bacteria</taxon>
        <taxon>Pseudomonadati</taxon>
        <taxon>Pseudomonadota</taxon>
        <taxon>Betaproteobacteria</taxon>
        <taxon>Burkholderiales</taxon>
        <taxon>Burkholderiaceae</taxon>
        <taxon>Paraburkholderia</taxon>
    </lineage>
</organism>
<dbReference type="EMBL" id="FNZM01000003">
    <property type="protein sequence ID" value="SEJ22158.1"/>
    <property type="molecule type" value="Genomic_DNA"/>
</dbReference>
<dbReference type="OrthoDB" id="8943283at2"/>
<sequence>MTNSLSQEAPLKAKRAHHLSRAALHGLRAAAVIALACLTLPLEGCAVAALPCRLVSATVKIVPVVGHPAAVPFDACAAAID</sequence>
<proteinExistence type="predicted"/>
<dbReference type="Proteomes" id="UP000183529">
    <property type="component" value="Unassembled WGS sequence"/>
</dbReference>
<dbReference type="GeneID" id="61306096"/>
<accession>A0A1A5XBU1</accession>